<sequence>MLYTPILLKRYSCRRILPKEWYFKELLPMTLGNKVSAKSEHVRERVCLHEMSLLLACLKKAEFDNSHCTAEVTSFNECFARERQSVAELKKAVKEGLLIPGAQRLTFAQVNQLLAQWPHPGAKVTRSRVRPPWMSYADPVYKDF</sequence>
<reference evidence="1" key="2">
    <citation type="submission" date="2014-03" db="EMBL/GenBank/DDBJ databases">
        <title>The whipworm genome and dual-species transcriptomics of an intimate host-pathogen interaction.</title>
        <authorList>
            <person name="Foth B.J."/>
            <person name="Tsai I.J."/>
            <person name="Reid A.J."/>
            <person name="Bancroft A.J."/>
            <person name="Nichol S."/>
            <person name="Tracey A."/>
            <person name="Holroyd N."/>
            <person name="Cotton J.A."/>
            <person name="Stanley E.J."/>
            <person name="Zarowiecki M."/>
            <person name="Liu J.Z."/>
            <person name="Huckvale T."/>
            <person name="Cooper P.J."/>
            <person name="Grencis R.K."/>
            <person name="Berriman M."/>
        </authorList>
    </citation>
    <scope>NUCLEOTIDE SEQUENCE [LARGE SCALE GENOMIC DNA]</scope>
    <source>
        <strain evidence="1">Edinburgh</strain>
    </source>
</reference>
<dbReference type="STRING" id="70415.A0A5S6R2L0"/>
<dbReference type="AlphaFoldDB" id="A0A5S6R2L0"/>
<reference evidence="1" key="1">
    <citation type="submission" date="2013-11" db="EMBL/GenBank/DDBJ databases">
        <authorList>
            <person name="Aslett M."/>
        </authorList>
    </citation>
    <scope>NUCLEOTIDE SEQUENCE [LARGE SCALE GENOMIC DNA]</scope>
    <source>
        <strain evidence="1">Edinburgh</strain>
    </source>
</reference>
<dbReference type="PANTHER" id="PTHR31278:SF2">
    <property type="entry name" value="SMALL RIBOSOMAL SUBUNIT PROTEIN MS37"/>
    <property type="match status" value="1"/>
</dbReference>
<dbReference type="GO" id="GO:0005761">
    <property type="term" value="C:mitochondrial ribosome"/>
    <property type="evidence" value="ECO:0007669"/>
    <property type="project" value="InterPro"/>
</dbReference>
<dbReference type="GO" id="GO:0032543">
    <property type="term" value="P:mitochondrial translation"/>
    <property type="evidence" value="ECO:0007669"/>
    <property type="project" value="InterPro"/>
</dbReference>
<keyword evidence="1" id="KW-1185">Reference proteome</keyword>
<organism evidence="1 3">
    <name type="scientific">Trichuris muris</name>
    <name type="common">Mouse whipworm</name>
    <dbReference type="NCBI Taxonomy" id="70415"/>
    <lineage>
        <taxon>Eukaryota</taxon>
        <taxon>Metazoa</taxon>
        <taxon>Ecdysozoa</taxon>
        <taxon>Nematoda</taxon>
        <taxon>Enoplea</taxon>
        <taxon>Dorylaimia</taxon>
        <taxon>Trichinellida</taxon>
        <taxon>Trichuridae</taxon>
        <taxon>Trichuris</taxon>
    </lineage>
</organism>
<evidence type="ECO:0000313" key="2">
    <source>
        <dbReference type="WBParaSite" id="TMUE_3000013331.1"/>
    </source>
</evidence>
<protein>
    <submittedName>
        <fullName evidence="2 3">CHCH domain-containing protein</fullName>
    </submittedName>
</protein>
<dbReference type="GO" id="GO:0005654">
    <property type="term" value="C:nucleoplasm"/>
    <property type="evidence" value="ECO:0007669"/>
    <property type="project" value="TreeGrafter"/>
</dbReference>
<dbReference type="SUPFAM" id="SSF47072">
    <property type="entry name" value="Cysteine alpha-hairpin motif"/>
    <property type="match status" value="1"/>
</dbReference>
<dbReference type="PANTHER" id="PTHR31278">
    <property type="entry name" value="CHCHD1"/>
    <property type="match status" value="1"/>
</dbReference>
<dbReference type="InterPro" id="IPR033620">
    <property type="entry name" value="Ribosomal_mS37_met"/>
</dbReference>
<dbReference type="InterPro" id="IPR009069">
    <property type="entry name" value="Cys_alpha_HP_mot_SF"/>
</dbReference>
<dbReference type="WBParaSite" id="TMUE_3000013331.1">
    <property type="protein sequence ID" value="TMUE_3000013331.1"/>
    <property type="gene ID" value="WBGene00302898"/>
</dbReference>
<evidence type="ECO:0000313" key="1">
    <source>
        <dbReference type="Proteomes" id="UP000046395"/>
    </source>
</evidence>
<dbReference type="WBParaSite" id="TMUE_3000013412.1">
    <property type="protein sequence ID" value="TMUE_3000013412.1"/>
    <property type="gene ID" value="WBGene00301903"/>
</dbReference>
<accession>A0A5S6R2L0</accession>
<reference evidence="2 3" key="3">
    <citation type="submission" date="2019-12" db="UniProtKB">
        <authorList>
            <consortium name="WormBaseParasite"/>
        </authorList>
    </citation>
    <scope>IDENTIFICATION</scope>
</reference>
<proteinExistence type="predicted"/>
<dbReference type="PROSITE" id="PS51808">
    <property type="entry name" value="CHCH"/>
    <property type="match status" value="1"/>
</dbReference>
<name>A0A5S6R2L0_TRIMR</name>
<evidence type="ECO:0000313" key="3">
    <source>
        <dbReference type="WBParaSite" id="TMUE_3000013412.1"/>
    </source>
</evidence>
<dbReference type="GO" id="GO:0003723">
    <property type="term" value="F:RNA binding"/>
    <property type="evidence" value="ECO:0007669"/>
    <property type="project" value="TreeGrafter"/>
</dbReference>
<dbReference type="Proteomes" id="UP000046395">
    <property type="component" value="Unassembled WGS sequence"/>
</dbReference>